<evidence type="ECO:0000313" key="2">
    <source>
        <dbReference type="EMBL" id="RGT35327.1"/>
    </source>
</evidence>
<gene>
    <name evidence="2" type="ORF">DWX36_16545</name>
    <name evidence="1" type="ORF">DXC31_18815</name>
</gene>
<accession>A0A3E4UNN8</accession>
<name>A0A3E4UNN8_MEDGN</name>
<dbReference type="EMBL" id="QSSX01000137">
    <property type="protein sequence ID" value="RGM13078.1"/>
    <property type="molecule type" value="Genomic_DNA"/>
</dbReference>
<reference evidence="3 4" key="1">
    <citation type="submission" date="2018-08" db="EMBL/GenBank/DDBJ databases">
        <title>A genome reference for cultivated species of the human gut microbiota.</title>
        <authorList>
            <person name="Zou Y."/>
            <person name="Xue W."/>
            <person name="Luo G."/>
        </authorList>
    </citation>
    <scope>NUCLEOTIDE SEQUENCE [LARGE SCALE GENOMIC DNA]</scope>
    <source>
        <strain evidence="2 4">AF19-16AC</strain>
        <strain evidence="1 3">TF01-20-2</strain>
    </source>
</reference>
<dbReference type="Proteomes" id="UP000260808">
    <property type="component" value="Unassembled WGS sequence"/>
</dbReference>
<dbReference type="EMBL" id="QRWQ01000031">
    <property type="protein sequence ID" value="RGT35327.1"/>
    <property type="molecule type" value="Genomic_DNA"/>
</dbReference>
<evidence type="ECO:0000313" key="4">
    <source>
        <dbReference type="Proteomes" id="UP000283834"/>
    </source>
</evidence>
<organism evidence="1 3">
    <name type="scientific">Mediterraneibacter gnavus</name>
    <name type="common">Ruminococcus gnavus</name>
    <dbReference type="NCBI Taxonomy" id="33038"/>
    <lineage>
        <taxon>Bacteria</taxon>
        <taxon>Bacillati</taxon>
        <taxon>Bacillota</taxon>
        <taxon>Clostridia</taxon>
        <taxon>Lachnospirales</taxon>
        <taxon>Lachnospiraceae</taxon>
        <taxon>Mediterraneibacter</taxon>
    </lineage>
</organism>
<comment type="caution">
    <text evidence="1">The sequence shown here is derived from an EMBL/GenBank/DDBJ whole genome shotgun (WGS) entry which is preliminary data.</text>
</comment>
<sequence length="72" mass="8526">MIRIVLFWKIFCPGQKNFQQGSAKFKYRWLQSSRLKISRYSLFCVYISAGILVKTLPHLQCVAVFTNVRRKL</sequence>
<protein>
    <submittedName>
        <fullName evidence="1">Uncharacterized protein</fullName>
    </submittedName>
</protein>
<evidence type="ECO:0000313" key="3">
    <source>
        <dbReference type="Proteomes" id="UP000260808"/>
    </source>
</evidence>
<dbReference type="Proteomes" id="UP000283834">
    <property type="component" value="Unassembled WGS sequence"/>
</dbReference>
<dbReference type="AlphaFoldDB" id="A0A3E4UNN8"/>
<evidence type="ECO:0000313" key="1">
    <source>
        <dbReference type="EMBL" id="RGM13078.1"/>
    </source>
</evidence>
<proteinExistence type="predicted"/>